<sequence length="56" mass="5831">MSSESPELVEPNGAATATAEAREAPEPVLPDIDSLPDGSGNDRDADETDDERFDAG</sequence>
<accession>A0ABP5NBP3</accession>
<evidence type="ECO:0000256" key="1">
    <source>
        <dbReference type="SAM" id="MobiDB-lite"/>
    </source>
</evidence>
<evidence type="ECO:0000313" key="2">
    <source>
        <dbReference type="EMBL" id="GAA2196555.1"/>
    </source>
</evidence>
<gene>
    <name evidence="2" type="ORF">GCM10009849_02030</name>
</gene>
<name>A0ABP5NBP3_9MICC</name>
<reference evidence="3" key="1">
    <citation type="journal article" date="2019" name="Int. J. Syst. Evol. Microbiol.">
        <title>The Global Catalogue of Microorganisms (GCM) 10K type strain sequencing project: providing services to taxonomists for standard genome sequencing and annotation.</title>
        <authorList>
            <consortium name="The Broad Institute Genomics Platform"/>
            <consortium name="The Broad Institute Genome Sequencing Center for Infectious Disease"/>
            <person name="Wu L."/>
            <person name="Ma J."/>
        </authorList>
    </citation>
    <scope>NUCLEOTIDE SEQUENCE [LARGE SCALE GENOMIC DNA]</scope>
    <source>
        <strain evidence="3">JCM 16034</strain>
    </source>
</reference>
<keyword evidence="3" id="KW-1185">Reference proteome</keyword>
<protein>
    <submittedName>
        <fullName evidence="2">Uncharacterized protein</fullName>
    </submittedName>
</protein>
<dbReference type="EMBL" id="BAAAQW010000002">
    <property type="protein sequence ID" value="GAA2196555.1"/>
    <property type="molecule type" value="Genomic_DNA"/>
</dbReference>
<dbReference type="Proteomes" id="UP001500432">
    <property type="component" value="Unassembled WGS sequence"/>
</dbReference>
<feature type="region of interest" description="Disordered" evidence="1">
    <location>
        <begin position="1"/>
        <end position="56"/>
    </location>
</feature>
<proteinExistence type="predicted"/>
<evidence type="ECO:0000313" key="3">
    <source>
        <dbReference type="Proteomes" id="UP001500432"/>
    </source>
</evidence>
<feature type="compositionally biased region" description="Acidic residues" evidence="1">
    <location>
        <begin position="44"/>
        <end position="56"/>
    </location>
</feature>
<organism evidence="2 3">
    <name type="scientific">Sinomonas flava</name>
    <dbReference type="NCBI Taxonomy" id="496857"/>
    <lineage>
        <taxon>Bacteria</taxon>
        <taxon>Bacillati</taxon>
        <taxon>Actinomycetota</taxon>
        <taxon>Actinomycetes</taxon>
        <taxon>Micrococcales</taxon>
        <taxon>Micrococcaceae</taxon>
        <taxon>Sinomonas</taxon>
    </lineage>
</organism>
<dbReference type="RefSeq" id="WP_344297642.1">
    <property type="nucleotide sequence ID" value="NZ_BAAAQW010000002.1"/>
</dbReference>
<comment type="caution">
    <text evidence="2">The sequence shown here is derived from an EMBL/GenBank/DDBJ whole genome shotgun (WGS) entry which is preliminary data.</text>
</comment>